<reference evidence="2" key="1">
    <citation type="journal article" date="2020" name="bioRxiv">
        <title>Chromosome-level reference genome of the European wasp spider Argiope bruennichi: a resource for studies on range expansion and evolutionary adaptation.</title>
        <authorList>
            <person name="Sheffer M.M."/>
            <person name="Hoppe A."/>
            <person name="Krehenwinkel H."/>
            <person name="Uhl G."/>
            <person name="Kuss A.W."/>
            <person name="Jensen L."/>
            <person name="Jensen C."/>
            <person name="Gillespie R.G."/>
            <person name="Hoff K.J."/>
            <person name="Prost S."/>
        </authorList>
    </citation>
    <scope>NUCLEOTIDE SEQUENCE</scope>
</reference>
<dbReference type="Proteomes" id="UP000807504">
    <property type="component" value="Unassembled WGS sequence"/>
</dbReference>
<reference evidence="2" key="2">
    <citation type="submission" date="2020-06" db="EMBL/GenBank/DDBJ databases">
        <authorList>
            <person name="Sheffer M."/>
        </authorList>
    </citation>
    <scope>NUCLEOTIDE SEQUENCE</scope>
</reference>
<dbReference type="EMBL" id="JABXBU010002231">
    <property type="protein sequence ID" value="KAF8763983.1"/>
    <property type="molecule type" value="Genomic_DNA"/>
</dbReference>
<proteinExistence type="predicted"/>
<name>A0A8T0E0L1_ARGBR</name>
<evidence type="ECO:0000256" key="1">
    <source>
        <dbReference type="SAM" id="SignalP"/>
    </source>
</evidence>
<comment type="caution">
    <text evidence="2">The sequence shown here is derived from an EMBL/GenBank/DDBJ whole genome shotgun (WGS) entry which is preliminary data.</text>
</comment>
<protein>
    <submittedName>
        <fullName evidence="2">Uncharacterized protein</fullName>
    </submittedName>
</protein>
<gene>
    <name evidence="2" type="ORF">HNY73_022107</name>
</gene>
<sequence length="72" mass="7939">MKYLGFLVIFALIVSTYAGIDMTQFLEHFIKVGCAKDASSGADMLMKICGTCLHYTVDLRKIDQGSCANLRT</sequence>
<evidence type="ECO:0000313" key="2">
    <source>
        <dbReference type="EMBL" id="KAF8763983.1"/>
    </source>
</evidence>
<keyword evidence="3" id="KW-1185">Reference proteome</keyword>
<feature type="signal peptide" evidence="1">
    <location>
        <begin position="1"/>
        <end position="18"/>
    </location>
</feature>
<dbReference type="AlphaFoldDB" id="A0A8T0E0L1"/>
<organism evidence="2 3">
    <name type="scientific">Argiope bruennichi</name>
    <name type="common">Wasp spider</name>
    <name type="synonym">Aranea bruennichi</name>
    <dbReference type="NCBI Taxonomy" id="94029"/>
    <lineage>
        <taxon>Eukaryota</taxon>
        <taxon>Metazoa</taxon>
        <taxon>Ecdysozoa</taxon>
        <taxon>Arthropoda</taxon>
        <taxon>Chelicerata</taxon>
        <taxon>Arachnida</taxon>
        <taxon>Araneae</taxon>
        <taxon>Araneomorphae</taxon>
        <taxon>Entelegynae</taxon>
        <taxon>Araneoidea</taxon>
        <taxon>Araneidae</taxon>
        <taxon>Argiope</taxon>
    </lineage>
</organism>
<evidence type="ECO:0000313" key="3">
    <source>
        <dbReference type="Proteomes" id="UP000807504"/>
    </source>
</evidence>
<feature type="chain" id="PRO_5035851022" evidence="1">
    <location>
        <begin position="19"/>
        <end position="72"/>
    </location>
</feature>
<keyword evidence="1" id="KW-0732">Signal</keyword>
<accession>A0A8T0E0L1</accession>